<proteinExistence type="predicted"/>
<dbReference type="EMBL" id="JAHOPB010000001">
    <property type="protein sequence ID" value="MBU8874720.1"/>
    <property type="molecule type" value="Genomic_DNA"/>
</dbReference>
<dbReference type="Proteomes" id="UP000727907">
    <property type="component" value="Unassembled WGS sequence"/>
</dbReference>
<evidence type="ECO:0000313" key="2">
    <source>
        <dbReference type="Proteomes" id="UP000727907"/>
    </source>
</evidence>
<comment type="caution">
    <text evidence="1">The sequence shown here is derived from an EMBL/GenBank/DDBJ whole genome shotgun (WGS) entry which is preliminary data.</text>
</comment>
<organism evidence="1 2">
    <name type="scientific">Reyranella humidisoli</name>
    <dbReference type="NCBI Taxonomy" id="2849149"/>
    <lineage>
        <taxon>Bacteria</taxon>
        <taxon>Pseudomonadati</taxon>
        <taxon>Pseudomonadota</taxon>
        <taxon>Alphaproteobacteria</taxon>
        <taxon>Hyphomicrobiales</taxon>
        <taxon>Reyranellaceae</taxon>
        <taxon>Reyranella</taxon>
    </lineage>
</organism>
<evidence type="ECO:0000313" key="1">
    <source>
        <dbReference type="EMBL" id="MBU8874720.1"/>
    </source>
</evidence>
<gene>
    <name evidence="1" type="ORF">KQ910_13170</name>
</gene>
<accession>A0ABS6IJV9</accession>
<reference evidence="1 2" key="1">
    <citation type="submission" date="2021-06" db="EMBL/GenBank/DDBJ databases">
        <authorList>
            <person name="Lee D.H."/>
        </authorList>
    </citation>
    <scope>NUCLEOTIDE SEQUENCE [LARGE SCALE GENOMIC DNA]</scope>
    <source>
        <strain evidence="1 2">MMS21-HV4-11</strain>
    </source>
</reference>
<keyword evidence="2" id="KW-1185">Reference proteome</keyword>
<dbReference type="RefSeq" id="WP_216960721.1">
    <property type="nucleotide sequence ID" value="NZ_JAHOPB010000001.1"/>
</dbReference>
<protein>
    <submittedName>
        <fullName evidence="1">Uncharacterized protein</fullName>
    </submittedName>
</protein>
<sequence length="46" mass="4593">MFSIPQATCVAPTGLAAVPPPVSALLTPVPSTIFYALLTSGGAHAR</sequence>
<name>A0ABS6IJV9_9HYPH</name>